<keyword evidence="2" id="KW-1185">Reference proteome</keyword>
<gene>
    <name evidence="1" type="ORF">ACFSE1_13190</name>
</gene>
<accession>A0ABW4M4N8</accession>
<dbReference type="EMBL" id="JBHUEQ010000023">
    <property type="protein sequence ID" value="MFD1746422.1"/>
    <property type="molecule type" value="Genomic_DNA"/>
</dbReference>
<name>A0ABW4M4N8_9HYPH</name>
<proteinExistence type="predicted"/>
<evidence type="ECO:0000313" key="2">
    <source>
        <dbReference type="Proteomes" id="UP001597322"/>
    </source>
</evidence>
<dbReference type="RefSeq" id="WP_377401998.1">
    <property type="nucleotide sequence ID" value="NZ_JBHUEQ010000023.1"/>
</dbReference>
<evidence type="ECO:0000313" key="1">
    <source>
        <dbReference type="EMBL" id="MFD1746422.1"/>
    </source>
</evidence>
<organism evidence="1 2">
    <name type="scientific">Rhizobium helianthi</name>
    <dbReference type="NCBI Taxonomy" id="1132695"/>
    <lineage>
        <taxon>Bacteria</taxon>
        <taxon>Pseudomonadati</taxon>
        <taxon>Pseudomonadota</taxon>
        <taxon>Alphaproteobacteria</taxon>
        <taxon>Hyphomicrobiales</taxon>
        <taxon>Rhizobiaceae</taxon>
        <taxon>Rhizobium/Agrobacterium group</taxon>
        <taxon>Rhizobium</taxon>
    </lineage>
</organism>
<sequence length="109" mass="12218">MPHFVCWDENPNAEIAANQAQFSAKCDADAFYDLKTHDVNITVWQGVLGKAVKDGHVDWFHTRWRLGQGAAPGLKAIKQPEKCHGVAWTTSNLNDHEAFRQYTCCCGEV</sequence>
<protein>
    <submittedName>
        <fullName evidence="1">Uncharacterized protein</fullName>
    </submittedName>
</protein>
<comment type="caution">
    <text evidence="1">The sequence shown here is derived from an EMBL/GenBank/DDBJ whole genome shotgun (WGS) entry which is preliminary data.</text>
</comment>
<reference evidence="2" key="1">
    <citation type="journal article" date="2019" name="Int. J. Syst. Evol. Microbiol.">
        <title>The Global Catalogue of Microorganisms (GCM) 10K type strain sequencing project: providing services to taxonomists for standard genome sequencing and annotation.</title>
        <authorList>
            <consortium name="The Broad Institute Genomics Platform"/>
            <consortium name="The Broad Institute Genome Sequencing Center for Infectious Disease"/>
            <person name="Wu L."/>
            <person name="Ma J."/>
        </authorList>
    </citation>
    <scope>NUCLEOTIDE SEQUENCE [LARGE SCALE GENOMIC DNA]</scope>
    <source>
        <strain evidence="2">CG52</strain>
    </source>
</reference>
<dbReference type="Proteomes" id="UP001597322">
    <property type="component" value="Unassembled WGS sequence"/>
</dbReference>